<accession>A0AAD7CYF3</accession>
<reference evidence="2" key="1">
    <citation type="submission" date="2023-03" db="EMBL/GenBank/DDBJ databases">
        <title>Massive genome expansion in bonnet fungi (Mycena s.s.) driven by repeated elements and novel gene families across ecological guilds.</title>
        <authorList>
            <consortium name="Lawrence Berkeley National Laboratory"/>
            <person name="Harder C.B."/>
            <person name="Miyauchi S."/>
            <person name="Viragh M."/>
            <person name="Kuo A."/>
            <person name="Thoen E."/>
            <person name="Andreopoulos B."/>
            <person name="Lu D."/>
            <person name="Skrede I."/>
            <person name="Drula E."/>
            <person name="Henrissat B."/>
            <person name="Morin E."/>
            <person name="Kohler A."/>
            <person name="Barry K."/>
            <person name="LaButti K."/>
            <person name="Morin E."/>
            <person name="Salamov A."/>
            <person name="Lipzen A."/>
            <person name="Mereny Z."/>
            <person name="Hegedus B."/>
            <person name="Baldrian P."/>
            <person name="Stursova M."/>
            <person name="Weitz H."/>
            <person name="Taylor A."/>
            <person name="Grigoriev I.V."/>
            <person name="Nagy L.G."/>
            <person name="Martin F."/>
            <person name="Kauserud H."/>
        </authorList>
    </citation>
    <scope>NUCLEOTIDE SEQUENCE</scope>
    <source>
        <strain evidence="2">CBHHK067</strain>
    </source>
</reference>
<dbReference type="Proteomes" id="UP001221757">
    <property type="component" value="Unassembled WGS sequence"/>
</dbReference>
<dbReference type="EMBL" id="JARKIE010000182">
    <property type="protein sequence ID" value="KAJ7670289.1"/>
    <property type="molecule type" value="Genomic_DNA"/>
</dbReference>
<keyword evidence="3" id="KW-1185">Reference proteome</keyword>
<proteinExistence type="predicted"/>
<evidence type="ECO:0000313" key="3">
    <source>
        <dbReference type="Proteomes" id="UP001221757"/>
    </source>
</evidence>
<organism evidence="2 3">
    <name type="scientific">Mycena rosella</name>
    <name type="common">Pink bonnet</name>
    <name type="synonym">Agaricus rosellus</name>
    <dbReference type="NCBI Taxonomy" id="1033263"/>
    <lineage>
        <taxon>Eukaryota</taxon>
        <taxon>Fungi</taxon>
        <taxon>Dikarya</taxon>
        <taxon>Basidiomycota</taxon>
        <taxon>Agaricomycotina</taxon>
        <taxon>Agaricomycetes</taxon>
        <taxon>Agaricomycetidae</taxon>
        <taxon>Agaricales</taxon>
        <taxon>Marasmiineae</taxon>
        <taxon>Mycenaceae</taxon>
        <taxon>Mycena</taxon>
    </lineage>
</organism>
<feature type="compositionally biased region" description="Low complexity" evidence="1">
    <location>
        <begin position="76"/>
        <end position="86"/>
    </location>
</feature>
<evidence type="ECO:0000313" key="2">
    <source>
        <dbReference type="EMBL" id="KAJ7670289.1"/>
    </source>
</evidence>
<gene>
    <name evidence="2" type="ORF">B0H17DRAFT_1141881</name>
</gene>
<dbReference type="AlphaFoldDB" id="A0AAD7CYF3"/>
<name>A0AAD7CYF3_MYCRO</name>
<evidence type="ECO:0000256" key="1">
    <source>
        <dbReference type="SAM" id="MobiDB-lite"/>
    </source>
</evidence>
<feature type="region of interest" description="Disordered" evidence="1">
    <location>
        <begin position="58"/>
        <end position="92"/>
    </location>
</feature>
<sequence length="231" mass="26277">MSSSYRTTTTAPSVHSFSWRRPLSIGITWKFGNKKQKRPTNLLLRNVFHRRIPCSSLRPALKRPSSSFPPHELDDSASSSRPSSPSKLNIDFTMSDESETSAVLLLDEKTSIEHIRVRSLPHPDLYSGSPSPSPSCRRARVISRMQPPALTIKLDADSESEEVVIFPARQRKVRFADERWENPAWSDFMVLHLIQYRDRTPYSYGSLHFSLAELSASTYCIVSRLGEWGLL</sequence>
<protein>
    <submittedName>
        <fullName evidence="2">Uncharacterized protein</fullName>
    </submittedName>
</protein>
<comment type="caution">
    <text evidence="2">The sequence shown here is derived from an EMBL/GenBank/DDBJ whole genome shotgun (WGS) entry which is preliminary data.</text>
</comment>